<reference evidence="3" key="1">
    <citation type="journal article" date="2019" name="Int. J. Syst. Evol. Microbiol.">
        <title>The Global Catalogue of Microorganisms (GCM) 10K type strain sequencing project: providing services to taxonomists for standard genome sequencing and annotation.</title>
        <authorList>
            <consortium name="The Broad Institute Genomics Platform"/>
            <consortium name="The Broad Institute Genome Sequencing Center for Infectious Disease"/>
            <person name="Wu L."/>
            <person name="Ma J."/>
        </authorList>
    </citation>
    <scope>NUCLEOTIDE SEQUENCE [LARGE SCALE GENOMIC DNA]</scope>
    <source>
        <strain evidence="3">CGMCC 1.3240</strain>
    </source>
</reference>
<dbReference type="Gene3D" id="1.10.260.40">
    <property type="entry name" value="lambda repressor-like DNA-binding domains"/>
    <property type="match status" value="1"/>
</dbReference>
<sequence>MKVHEKIRIVRKSKGIAQKFVAEKIGMTISNYNMKENGKRPIVTNELEKIAAALEVTATLFFEDQFHVKWNELSKEVS</sequence>
<dbReference type="SMART" id="SM00530">
    <property type="entry name" value="HTH_XRE"/>
    <property type="match status" value="1"/>
</dbReference>
<dbReference type="InterPro" id="IPR001387">
    <property type="entry name" value="Cro/C1-type_HTH"/>
</dbReference>
<proteinExistence type="predicted"/>
<accession>A0ABW0VP32</accession>
<dbReference type="InterPro" id="IPR010982">
    <property type="entry name" value="Lambda_DNA-bd_dom_sf"/>
</dbReference>
<dbReference type="Proteomes" id="UP001596047">
    <property type="component" value="Unassembled WGS sequence"/>
</dbReference>
<comment type="caution">
    <text evidence="2">The sequence shown here is derived from an EMBL/GenBank/DDBJ whole genome shotgun (WGS) entry which is preliminary data.</text>
</comment>
<dbReference type="SUPFAM" id="SSF47413">
    <property type="entry name" value="lambda repressor-like DNA-binding domains"/>
    <property type="match status" value="1"/>
</dbReference>
<name>A0ABW0VP32_9BACL</name>
<dbReference type="EMBL" id="JBHSOW010000005">
    <property type="protein sequence ID" value="MFC5647653.1"/>
    <property type="molecule type" value="Genomic_DNA"/>
</dbReference>
<evidence type="ECO:0000313" key="3">
    <source>
        <dbReference type="Proteomes" id="UP001596047"/>
    </source>
</evidence>
<dbReference type="RefSeq" id="WP_379186102.1">
    <property type="nucleotide sequence ID" value="NZ_JBHSOW010000005.1"/>
</dbReference>
<evidence type="ECO:0000313" key="2">
    <source>
        <dbReference type="EMBL" id="MFC5647653.1"/>
    </source>
</evidence>
<protein>
    <submittedName>
        <fullName evidence="2">Helix-turn-helix domain-containing protein</fullName>
    </submittedName>
</protein>
<feature type="domain" description="HTH cro/C1-type" evidence="1">
    <location>
        <begin position="7"/>
        <end position="61"/>
    </location>
</feature>
<evidence type="ECO:0000259" key="1">
    <source>
        <dbReference type="PROSITE" id="PS50943"/>
    </source>
</evidence>
<dbReference type="CDD" id="cd00093">
    <property type="entry name" value="HTH_XRE"/>
    <property type="match status" value="1"/>
</dbReference>
<gene>
    <name evidence="2" type="ORF">ACFPYJ_00630</name>
</gene>
<keyword evidence="3" id="KW-1185">Reference proteome</keyword>
<dbReference type="PROSITE" id="PS50943">
    <property type="entry name" value="HTH_CROC1"/>
    <property type="match status" value="1"/>
</dbReference>
<dbReference type="Pfam" id="PF01381">
    <property type="entry name" value="HTH_3"/>
    <property type="match status" value="1"/>
</dbReference>
<organism evidence="2 3">
    <name type="scientific">Paenibacillus solisilvae</name>
    <dbReference type="NCBI Taxonomy" id="2486751"/>
    <lineage>
        <taxon>Bacteria</taxon>
        <taxon>Bacillati</taxon>
        <taxon>Bacillota</taxon>
        <taxon>Bacilli</taxon>
        <taxon>Bacillales</taxon>
        <taxon>Paenibacillaceae</taxon>
        <taxon>Paenibacillus</taxon>
    </lineage>
</organism>